<comment type="subcellular location">
    <subcellularLocation>
        <location evidence="2">Chromosome</location>
    </subcellularLocation>
    <subcellularLocation>
        <location evidence="1">Nucleus</location>
    </subcellularLocation>
</comment>
<evidence type="ECO:0000256" key="9">
    <source>
        <dbReference type="ARBA" id="ARBA00023172"/>
    </source>
</evidence>
<dbReference type="GO" id="GO:0005634">
    <property type="term" value="C:nucleus"/>
    <property type="evidence" value="ECO:0007669"/>
    <property type="project" value="UniProtKB-SubCell"/>
</dbReference>
<dbReference type="GO" id="GO:0000724">
    <property type="term" value="P:double-strand break repair via homologous recombination"/>
    <property type="evidence" value="ECO:0007669"/>
    <property type="project" value="TreeGrafter"/>
</dbReference>
<keyword evidence="7" id="KW-0067">ATP-binding</keyword>
<evidence type="ECO:0000313" key="16">
    <source>
        <dbReference type="Proteomes" id="UP000244722"/>
    </source>
</evidence>
<feature type="coiled-coil region" evidence="12">
    <location>
        <begin position="874"/>
        <end position="962"/>
    </location>
</feature>
<dbReference type="Proteomes" id="UP000244722">
    <property type="component" value="Unassembled WGS sequence"/>
</dbReference>
<dbReference type="OrthoDB" id="10265785at2759"/>
<feature type="region of interest" description="Disordered" evidence="13">
    <location>
        <begin position="1"/>
        <end position="67"/>
    </location>
</feature>
<comment type="similarity">
    <text evidence="3">Belongs to the SMC family. SMC6 subfamily.</text>
</comment>
<dbReference type="GO" id="GO:0030915">
    <property type="term" value="C:Smc5-Smc6 complex"/>
    <property type="evidence" value="ECO:0007669"/>
    <property type="project" value="TreeGrafter"/>
</dbReference>
<evidence type="ECO:0000256" key="6">
    <source>
        <dbReference type="ARBA" id="ARBA00022763"/>
    </source>
</evidence>
<feature type="coiled-coil region" evidence="12">
    <location>
        <begin position="717"/>
        <end position="838"/>
    </location>
</feature>
<dbReference type="InterPro" id="IPR027417">
    <property type="entry name" value="P-loop_NTPase"/>
</dbReference>
<dbReference type="Gene3D" id="3.40.50.300">
    <property type="entry name" value="P-loop containing nucleotide triphosphate hydrolases"/>
    <property type="match status" value="2"/>
</dbReference>
<dbReference type="PANTHER" id="PTHR19306">
    <property type="entry name" value="STRUCTURAL MAINTENANCE OF CHROMOSOMES 5,6 SMC5, SMC6"/>
    <property type="match status" value="1"/>
</dbReference>
<keyword evidence="16" id="KW-1185">Reference proteome</keyword>
<evidence type="ECO:0000256" key="7">
    <source>
        <dbReference type="ARBA" id="ARBA00022840"/>
    </source>
</evidence>
<evidence type="ECO:0000256" key="5">
    <source>
        <dbReference type="ARBA" id="ARBA00022741"/>
    </source>
</evidence>
<dbReference type="GO" id="GO:0003697">
    <property type="term" value="F:single-stranded DNA binding"/>
    <property type="evidence" value="ECO:0007669"/>
    <property type="project" value="TreeGrafter"/>
</dbReference>
<proteinExistence type="inferred from homology"/>
<keyword evidence="5" id="KW-0547">Nucleotide-binding</keyword>
<evidence type="ECO:0000256" key="12">
    <source>
        <dbReference type="SAM" id="Coils"/>
    </source>
</evidence>
<comment type="caution">
    <text evidence="15">The sequence shown here is derived from an EMBL/GenBank/DDBJ whole genome shotgun (WGS) entry which is preliminary data.</text>
</comment>
<evidence type="ECO:0000313" key="15">
    <source>
        <dbReference type="EMBL" id="PUU82172.1"/>
    </source>
</evidence>
<keyword evidence="8 12" id="KW-0175">Coiled coil</keyword>
<evidence type="ECO:0000256" key="2">
    <source>
        <dbReference type="ARBA" id="ARBA00004286"/>
    </source>
</evidence>
<evidence type="ECO:0000259" key="14">
    <source>
        <dbReference type="Pfam" id="PF02463"/>
    </source>
</evidence>
<dbReference type="GO" id="GO:0005524">
    <property type="term" value="F:ATP binding"/>
    <property type="evidence" value="ECO:0007669"/>
    <property type="project" value="UniProtKB-KW"/>
</dbReference>
<feature type="region of interest" description="Disordered" evidence="13">
    <location>
        <begin position="440"/>
        <end position="488"/>
    </location>
</feature>
<evidence type="ECO:0000256" key="10">
    <source>
        <dbReference type="ARBA" id="ARBA00023204"/>
    </source>
</evidence>
<keyword evidence="6" id="KW-0227">DNA damage</keyword>
<keyword evidence="4" id="KW-0158">Chromosome</keyword>
<accession>A0A2T7A357</accession>
<evidence type="ECO:0000256" key="1">
    <source>
        <dbReference type="ARBA" id="ARBA00004123"/>
    </source>
</evidence>
<dbReference type="PANTHER" id="PTHR19306:SF6">
    <property type="entry name" value="STRUCTURAL MAINTENANCE OF CHROMOSOMES PROTEIN 6"/>
    <property type="match status" value="1"/>
</dbReference>
<dbReference type="GO" id="GO:0003684">
    <property type="term" value="F:damaged DNA binding"/>
    <property type="evidence" value="ECO:0007669"/>
    <property type="project" value="TreeGrafter"/>
</dbReference>
<feature type="domain" description="RecF/RecN/SMC N-terminal" evidence="14">
    <location>
        <begin position="100"/>
        <end position="1122"/>
    </location>
</feature>
<evidence type="ECO:0000256" key="13">
    <source>
        <dbReference type="SAM" id="MobiDB-lite"/>
    </source>
</evidence>
<sequence length="1137" mass="128795">MPGPKRRRRNAPASEEEEEGEEGESPEAEEPTSSRNFVAKRPRFNYESDGSDDDLELSSSPRVPDYDFDLEELSTQRAEMEIREEMAIEKPNVPAENGIIQSVTCQNFMCHRWLEIKFGPFVNFVIGHNGSGKSAILTAITLCLGGKAAATNRGTSMKSLIKEGEDTSRITVRLKNRGDGFKTDQYGDAILIERNFTRDGSSGYKLKSSDGKVISSKKEELEEICDYFGLQVDNPMTILTQDSARQFLSSSTNAEKYKFFAKGVNLEQLDQDYALIKNGIDSIDAVLHNKLADIDDLKKLMVRANERLDQLKSHETLRDKIEVLIRQMAWAQVRDAEVELEEKVRKTNLAENKVTKAETERETASKAFDDAHQAHEEAVDKVNKEKAKLAPAAEAKETAKEAVDNNKRELHGLLATEREIKGSFEGSQRKIAETENEILAEERRLSENDGGRNSRLIEEQDRHEREAQRARDALSDLEAKNKENKSALEVAKREVSKARTAVDSCTEDFQSAQAHLGQIRKSEQNFMNAFDRKMPQLLSAIDKEQRFKKKPVGPVGVHVTLRDPKWLHIVENIFGSALNAFLVTDYEDVTILKRLMREVGLECPVNVISQGRMDLEEPSRNFKTVLRILEITDDSVRRGLIVGNSIEQTILIEDLQEATDVMEQRRQGDHIGMCFSINKQSPDWGHKVGGAGGGMGVTPVAPIGRASRMRSDLAAQTQQVEDRINRLRVSLDNAKHALRNKQEELRVIERDIDEYRSKRSKLNYEVHKCEDAAEKVKALLEENAQNDGKLDALKANLKVWEERKEMNGRQYEEFVVSKENLSAKASQLVAQLRAASQVASLAAKHVEDAQLDEATARRRREQCLLNKNHWYEKHRQYEEEAAALRAVAEEAKSRVDRYIQAASTVCPRVGVPRGDSTAALDNRLTKLQRELERAEQMLGGTAEEVTAQAQQATLNYTQARDQRVSFQELLRIMITVYKERLRRWGLFQCYISARARAQFSWMMSERAFKGRLRLEHTWKPAELIIEVQPGQQDTGNRGPKTLSGGEKSFSTICLLLSLWEAMGSPIRCLDEFDVFMDAINRNISVNMMIRAAERSIGKQFILITPQTMNNQNTTNQVKIIKMRDPERDNAGQTRVDG</sequence>
<dbReference type="SUPFAM" id="SSF52540">
    <property type="entry name" value="P-loop containing nucleoside triphosphate hydrolases"/>
    <property type="match status" value="1"/>
</dbReference>
<dbReference type="EMBL" id="NESQ01000032">
    <property type="protein sequence ID" value="PUU82172.1"/>
    <property type="molecule type" value="Genomic_DNA"/>
</dbReference>
<name>A0A2T7A357_TUBBO</name>
<gene>
    <name evidence="15" type="ORF">B9Z19DRAFT_1075421</name>
</gene>
<protein>
    <recommendedName>
        <fullName evidence="14">RecF/RecN/SMC N-terminal domain-containing protein</fullName>
    </recommendedName>
</protein>
<feature type="compositionally biased region" description="Basic residues" evidence="13">
    <location>
        <begin position="1"/>
        <end position="10"/>
    </location>
</feature>
<dbReference type="Pfam" id="PF02463">
    <property type="entry name" value="SMC_N"/>
    <property type="match status" value="1"/>
</dbReference>
<reference evidence="15 16" key="1">
    <citation type="submission" date="2017-04" db="EMBL/GenBank/DDBJ databases">
        <title>Draft genome sequence of Tuber borchii Vittad., a whitish edible truffle.</title>
        <authorList>
            <consortium name="DOE Joint Genome Institute"/>
            <person name="Murat C."/>
            <person name="Kuo A."/>
            <person name="Barry K.W."/>
            <person name="Clum A."/>
            <person name="Dockter R.B."/>
            <person name="Fauchery L."/>
            <person name="Iotti M."/>
            <person name="Kohler A."/>
            <person name="Labutti K."/>
            <person name="Lindquist E.A."/>
            <person name="Lipzen A."/>
            <person name="Ohm R.A."/>
            <person name="Wang M."/>
            <person name="Grigoriev I.V."/>
            <person name="Zambonelli A."/>
            <person name="Martin F.M."/>
        </authorList>
    </citation>
    <scope>NUCLEOTIDE SEQUENCE [LARGE SCALE GENOMIC DNA]</scope>
    <source>
        <strain evidence="15 16">Tbo3840</strain>
    </source>
</reference>
<feature type="coiled-coil region" evidence="12">
    <location>
        <begin position="287"/>
        <end position="360"/>
    </location>
</feature>
<keyword evidence="10" id="KW-0234">DNA repair</keyword>
<organism evidence="15 16">
    <name type="scientific">Tuber borchii</name>
    <name type="common">White truffle</name>
    <dbReference type="NCBI Taxonomy" id="42251"/>
    <lineage>
        <taxon>Eukaryota</taxon>
        <taxon>Fungi</taxon>
        <taxon>Dikarya</taxon>
        <taxon>Ascomycota</taxon>
        <taxon>Pezizomycotina</taxon>
        <taxon>Pezizomycetes</taxon>
        <taxon>Pezizales</taxon>
        <taxon>Tuberaceae</taxon>
        <taxon>Tuber</taxon>
    </lineage>
</organism>
<feature type="compositionally biased region" description="Acidic residues" evidence="13">
    <location>
        <begin position="14"/>
        <end position="30"/>
    </location>
</feature>
<keyword evidence="9" id="KW-0233">DNA recombination</keyword>
<dbReference type="GO" id="GO:0035861">
    <property type="term" value="C:site of double-strand break"/>
    <property type="evidence" value="ECO:0007669"/>
    <property type="project" value="TreeGrafter"/>
</dbReference>
<keyword evidence="11" id="KW-0539">Nucleus</keyword>
<dbReference type="AlphaFoldDB" id="A0A2T7A357"/>
<evidence type="ECO:0000256" key="3">
    <source>
        <dbReference type="ARBA" id="ARBA00006793"/>
    </source>
</evidence>
<evidence type="ECO:0000256" key="11">
    <source>
        <dbReference type="ARBA" id="ARBA00023242"/>
    </source>
</evidence>
<evidence type="ECO:0000256" key="4">
    <source>
        <dbReference type="ARBA" id="ARBA00022454"/>
    </source>
</evidence>
<dbReference type="InterPro" id="IPR003395">
    <property type="entry name" value="RecF/RecN/SMC_N"/>
</dbReference>
<evidence type="ECO:0000256" key="8">
    <source>
        <dbReference type="ARBA" id="ARBA00023054"/>
    </source>
</evidence>
<dbReference type="STRING" id="42251.A0A2T7A357"/>